<keyword evidence="14" id="KW-1185">Reference proteome</keyword>
<name>A0ABP0UMX3_9BRYO</name>
<dbReference type="InterPro" id="IPR009057">
    <property type="entry name" value="Homeodomain-like_sf"/>
</dbReference>
<dbReference type="Gene3D" id="1.10.10.60">
    <property type="entry name" value="Homeodomain-like"/>
    <property type="match status" value="1"/>
</dbReference>
<feature type="DNA-binding region" description="Homeobox" evidence="9">
    <location>
        <begin position="529"/>
        <end position="592"/>
    </location>
</feature>
<keyword evidence="7" id="KW-0804">Transcription</keyword>
<dbReference type="PROSITE" id="PS50071">
    <property type="entry name" value="HOMEOBOX_2"/>
    <property type="match status" value="1"/>
</dbReference>
<evidence type="ECO:0000256" key="5">
    <source>
        <dbReference type="ARBA" id="ARBA00023125"/>
    </source>
</evidence>
<keyword evidence="5 9" id="KW-0238">DNA-binding</keyword>
<feature type="domain" description="ZF-HD dimerization-type" evidence="12">
    <location>
        <begin position="271"/>
        <end position="319"/>
    </location>
</feature>
<evidence type="ECO:0000256" key="9">
    <source>
        <dbReference type="PROSITE-ProRule" id="PRU00108"/>
    </source>
</evidence>
<evidence type="ECO:0000256" key="10">
    <source>
        <dbReference type="SAM" id="MobiDB-lite"/>
    </source>
</evidence>
<protein>
    <recommendedName>
        <fullName evidence="15">ZF-HD dimerization-type domain-containing protein</fullName>
    </recommendedName>
</protein>
<feature type="region of interest" description="Disordered" evidence="10">
    <location>
        <begin position="423"/>
        <end position="476"/>
    </location>
</feature>
<proteinExistence type="predicted"/>
<dbReference type="PANTHER" id="PTHR31948:SF171">
    <property type="entry name" value="HOMEOBOX DOMAIN-CONTAINING PROTEIN"/>
    <property type="match status" value="1"/>
</dbReference>
<evidence type="ECO:0000313" key="13">
    <source>
        <dbReference type="EMBL" id="CAK9225745.1"/>
    </source>
</evidence>
<evidence type="ECO:0000256" key="3">
    <source>
        <dbReference type="ARBA" id="ARBA00022833"/>
    </source>
</evidence>
<evidence type="ECO:0000256" key="6">
    <source>
        <dbReference type="ARBA" id="ARBA00023155"/>
    </source>
</evidence>
<evidence type="ECO:0000313" key="14">
    <source>
        <dbReference type="Proteomes" id="UP001497512"/>
    </source>
</evidence>
<comment type="subcellular location">
    <subcellularLocation>
        <location evidence="1 9">Nucleus</location>
    </subcellularLocation>
</comment>
<feature type="compositionally biased region" description="Basic and acidic residues" evidence="10">
    <location>
        <begin position="9"/>
        <end position="25"/>
    </location>
</feature>
<evidence type="ECO:0000259" key="12">
    <source>
        <dbReference type="PROSITE" id="PS51523"/>
    </source>
</evidence>
<keyword evidence="6 9" id="KW-0371">Homeobox</keyword>
<feature type="domain" description="Homeobox" evidence="11">
    <location>
        <begin position="527"/>
        <end position="591"/>
    </location>
</feature>
<evidence type="ECO:0000256" key="8">
    <source>
        <dbReference type="ARBA" id="ARBA00023242"/>
    </source>
</evidence>
<evidence type="ECO:0008006" key="15">
    <source>
        <dbReference type="Google" id="ProtNLM"/>
    </source>
</evidence>
<gene>
    <name evidence="13" type="ORF">CSSPTR1EN2_LOCUS17859</name>
</gene>
<dbReference type="SUPFAM" id="SSF46689">
    <property type="entry name" value="Homeodomain-like"/>
    <property type="match status" value="1"/>
</dbReference>
<keyword evidence="2" id="KW-0479">Metal-binding</keyword>
<dbReference type="PANTHER" id="PTHR31948">
    <property type="entry name" value="ZINC-FINGER HOMEODOMAIN PROTEIN 2"/>
    <property type="match status" value="1"/>
</dbReference>
<keyword evidence="3" id="KW-0862">Zinc</keyword>
<feature type="compositionally biased region" description="Basic and acidic residues" evidence="10">
    <location>
        <begin position="433"/>
        <end position="442"/>
    </location>
</feature>
<reference evidence="13" key="1">
    <citation type="submission" date="2024-02" db="EMBL/GenBank/DDBJ databases">
        <authorList>
            <consortium name="ELIXIR-Norway"/>
            <consortium name="Elixir Norway"/>
        </authorList>
    </citation>
    <scope>NUCLEOTIDE SEQUENCE</scope>
</reference>
<keyword evidence="4" id="KW-0805">Transcription regulation</keyword>
<evidence type="ECO:0000256" key="7">
    <source>
        <dbReference type="ARBA" id="ARBA00023163"/>
    </source>
</evidence>
<feature type="compositionally biased region" description="Polar residues" evidence="10">
    <location>
        <begin position="423"/>
        <end position="432"/>
    </location>
</feature>
<dbReference type="NCBIfam" id="TIGR01566">
    <property type="entry name" value="ZF_HD_prot_N"/>
    <property type="match status" value="1"/>
</dbReference>
<dbReference type="PROSITE" id="PS51523">
    <property type="entry name" value="ZF_HD_DIMER"/>
    <property type="match status" value="1"/>
</dbReference>
<evidence type="ECO:0000259" key="11">
    <source>
        <dbReference type="PROSITE" id="PS50071"/>
    </source>
</evidence>
<organism evidence="13 14">
    <name type="scientific">Sphagnum troendelagicum</name>
    <dbReference type="NCBI Taxonomy" id="128251"/>
    <lineage>
        <taxon>Eukaryota</taxon>
        <taxon>Viridiplantae</taxon>
        <taxon>Streptophyta</taxon>
        <taxon>Embryophyta</taxon>
        <taxon>Bryophyta</taxon>
        <taxon>Sphagnophytina</taxon>
        <taxon>Sphagnopsida</taxon>
        <taxon>Sphagnales</taxon>
        <taxon>Sphagnaceae</taxon>
        <taxon>Sphagnum</taxon>
    </lineage>
</organism>
<dbReference type="Pfam" id="PF04770">
    <property type="entry name" value="ZF-HD_dimer"/>
    <property type="match status" value="1"/>
</dbReference>
<feature type="region of interest" description="Disordered" evidence="10">
    <location>
        <begin position="1"/>
        <end position="45"/>
    </location>
</feature>
<dbReference type="InterPro" id="IPR001356">
    <property type="entry name" value="HD"/>
</dbReference>
<accession>A0ABP0UMX3</accession>
<evidence type="ECO:0000256" key="4">
    <source>
        <dbReference type="ARBA" id="ARBA00023015"/>
    </source>
</evidence>
<keyword evidence="8 9" id="KW-0539">Nucleus</keyword>
<evidence type="ECO:0000256" key="2">
    <source>
        <dbReference type="ARBA" id="ARBA00022723"/>
    </source>
</evidence>
<dbReference type="Proteomes" id="UP001497512">
    <property type="component" value="Chromosome 5"/>
</dbReference>
<dbReference type="InterPro" id="IPR006456">
    <property type="entry name" value="ZF_HD_homeobox_Cys/His_dimer"/>
</dbReference>
<feature type="region of interest" description="Disordered" evidence="10">
    <location>
        <begin position="135"/>
        <end position="171"/>
    </location>
</feature>
<sequence>MGSSSYEIMGRRGDELHDDFTDKGRGAGVGEGLDHHGGDSGPQEYWTSSCSTLEATKPLRVKLNAREVTYGDLTAPILIPRGGRVISEGSKSWPILVDHSKENGSGFNDQDHMSPIALQGRNNDIQVPGANGMIQDRGTARGGGGGDKTPKAAGDSEIEDMGAGGNTGDNDRWNATAMGEDRGSIQQGEAGDDQVDWSIHKRQRAGRLKGPAEHWDLYTGEREPGQEDHRWEPITTATTTTVGGKNGKGSLAWPVNGGGGGGGGGGGHATYGECQKNQCADRGTTSLDGCGEFMPAGKEGKSALACAACGCHRNFHRRIMLSGEEEDEREEKREKEEGGGINYHHSSLCSIEHVAHELMTAASRAIPSLSQDFQLGHPKGHLNCVRDLSLKERKTVAKIFIENLDHIAKMMFSTAECLAMLQKPSNSRQTASSRERERENKYNHAGGASPLRTTAATSYEGPLSSDVSPVSTVEKRAVSLPPPLSLQPWDDGAAAGGPKLNGGSCGTQLHNSIAISRKVAERRLGNHKSKRTRTCISMEQREKLNAFAERAGWTVVGQRKETVEAACQDIGIEPKTLKYWIHNSKQKWKRQRGDSTF</sequence>
<dbReference type="NCBIfam" id="TIGR01565">
    <property type="entry name" value="homeo_ZF_HD"/>
    <property type="match status" value="1"/>
</dbReference>
<dbReference type="EMBL" id="OZ019897">
    <property type="protein sequence ID" value="CAK9225745.1"/>
    <property type="molecule type" value="Genomic_DNA"/>
</dbReference>
<dbReference type="InterPro" id="IPR006455">
    <property type="entry name" value="Homeodomain_ZF_HD"/>
</dbReference>
<evidence type="ECO:0000256" key="1">
    <source>
        <dbReference type="ARBA" id="ARBA00004123"/>
    </source>
</evidence>